<keyword evidence="3" id="KW-1185">Reference proteome</keyword>
<gene>
    <name evidence="2" type="ORF">Scep_030443</name>
</gene>
<evidence type="ECO:0000313" key="2">
    <source>
        <dbReference type="EMBL" id="KAK9083972.1"/>
    </source>
</evidence>
<evidence type="ECO:0000313" key="3">
    <source>
        <dbReference type="Proteomes" id="UP001419268"/>
    </source>
</evidence>
<dbReference type="Proteomes" id="UP001419268">
    <property type="component" value="Unassembled WGS sequence"/>
</dbReference>
<dbReference type="EMBL" id="JBBNAG010000013">
    <property type="protein sequence ID" value="KAK9083972.1"/>
    <property type="molecule type" value="Genomic_DNA"/>
</dbReference>
<feature type="compositionally biased region" description="Basic and acidic residues" evidence="1">
    <location>
        <begin position="97"/>
        <end position="112"/>
    </location>
</feature>
<comment type="caution">
    <text evidence="2">The sequence shown here is derived from an EMBL/GenBank/DDBJ whole genome shotgun (WGS) entry which is preliminary data.</text>
</comment>
<dbReference type="AlphaFoldDB" id="A0AAP0E435"/>
<protein>
    <submittedName>
        <fullName evidence="2">Uncharacterized protein</fullName>
    </submittedName>
</protein>
<organism evidence="2 3">
    <name type="scientific">Stephania cephalantha</name>
    <dbReference type="NCBI Taxonomy" id="152367"/>
    <lineage>
        <taxon>Eukaryota</taxon>
        <taxon>Viridiplantae</taxon>
        <taxon>Streptophyta</taxon>
        <taxon>Embryophyta</taxon>
        <taxon>Tracheophyta</taxon>
        <taxon>Spermatophyta</taxon>
        <taxon>Magnoliopsida</taxon>
        <taxon>Ranunculales</taxon>
        <taxon>Menispermaceae</taxon>
        <taxon>Menispermoideae</taxon>
        <taxon>Cissampelideae</taxon>
        <taxon>Stephania</taxon>
    </lineage>
</organism>
<reference evidence="2 3" key="1">
    <citation type="submission" date="2024-01" db="EMBL/GenBank/DDBJ databases">
        <title>Genome assemblies of Stephania.</title>
        <authorList>
            <person name="Yang L."/>
        </authorList>
    </citation>
    <scope>NUCLEOTIDE SEQUENCE [LARGE SCALE GENOMIC DNA]</scope>
    <source>
        <strain evidence="2">JXDWG</strain>
        <tissue evidence="2">Leaf</tissue>
    </source>
</reference>
<name>A0AAP0E435_9MAGN</name>
<feature type="compositionally biased region" description="Basic and acidic residues" evidence="1">
    <location>
        <begin position="125"/>
        <end position="145"/>
    </location>
</feature>
<accession>A0AAP0E435</accession>
<evidence type="ECO:0000256" key="1">
    <source>
        <dbReference type="SAM" id="MobiDB-lite"/>
    </source>
</evidence>
<proteinExistence type="predicted"/>
<sequence length="202" mass="22340">MPSCLSTRVKFGRRPYRCASRGVVAEETRNSPRGAGASNMRREERAARAMAARIAVASGQGRRTGGRESANTGREPCWWPPAANVLGHRRRQTEPAAAEKRGRTMARREETRSGSGAGRQTRTGAARDRGVVDRRALHRKDRADESWSTMKVDDDDDGGGDGCAAAGIVRRRRRANFVFAERGIEEDGLLDFILFWVATNQR</sequence>
<feature type="region of interest" description="Disordered" evidence="1">
    <location>
        <begin position="56"/>
        <end position="160"/>
    </location>
</feature>